<sequence>FLAPRLGMGTRGLENFVFHFLNMSFIAMSLRGATHKAKAKNVFSTVTTILSQFSLQSLLGLGLTFFFIATIFKDLFPTFGLFVTLGYCLGPGQAFSMGSGWESYGFEGAGTVGLTFGALGFLWAFFGGIVLVNHAKRKGWIAKEQLADMESDDVKRGIIGRSNGCRPSGAGLTTMSQAIDSLAYNIAVVFAIYLVAFLSLKLLSWLLAFAGPMGVDLANSFWSVTFIFCALFALLVKKLFRVFRADHTLDDG</sequence>
<feature type="non-terminal residue" evidence="2">
    <location>
        <position position="1"/>
    </location>
</feature>
<dbReference type="AlphaFoldDB" id="X0XXX5"/>
<reference evidence="2" key="1">
    <citation type="journal article" date="2014" name="Front. Microbiol.">
        <title>High frequency of phylogenetically diverse reductive dehalogenase-homologous genes in deep subseafloor sedimentary metagenomes.</title>
        <authorList>
            <person name="Kawai M."/>
            <person name="Futagami T."/>
            <person name="Toyoda A."/>
            <person name="Takaki Y."/>
            <person name="Nishi S."/>
            <person name="Hori S."/>
            <person name="Arai W."/>
            <person name="Tsubouchi T."/>
            <person name="Morono Y."/>
            <person name="Uchiyama I."/>
            <person name="Ito T."/>
            <person name="Fujiyama A."/>
            <person name="Inagaki F."/>
            <person name="Takami H."/>
        </authorList>
    </citation>
    <scope>NUCLEOTIDE SEQUENCE</scope>
    <source>
        <strain evidence="2">Expedition CK06-06</strain>
    </source>
</reference>
<evidence type="ECO:0000256" key="1">
    <source>
        <dbReference type="SAM" id="Phobius"/>
    </source>
</evidence>
<name>X0XXX5_9ZZZZ</name>
<feature type="transmembrane region" description="Helical" evidence="1">
    <location>
        <begin position="12"/>
        <end position="33"/>
    </location>
</feature>
<keyword evidence="1" id="KW-0472">Membrane</keyword>
<feature type="transmembrane region" description="Helical" evidence="1">
    <location>
        <begin position="53"/>
        <end position="72"/>
    </location>
</feature>
<feature type="non-terminal residue" evidence="2">
    <location>
        <position position="252"/>
    </location>
</feature>
<evidence type="ECO:0000313" key="2">
    <source>
        <dbReference type="EMBL" id="GAG40027.1"/>
    </source>
</evidence>
<gene>
    <name evidence="2" type="ORF">S01H1_64017</name>
</gene>
<accession>X0XXX5</accession>
<keyword evidence="1" id="KW-1133">Transmembrane helix</keyword>
<feature type="transmembrane region" description="Helical" evidence="1">
    <location>
        <begin position="182"/>
        <end position="208"/>
    </location>
</feature>
<feature type="transmembrane region" description="Helical" evidence="1">
    <location>
        <begin position="79"/>
        <end position="101"/>
    </location>
</feature>
<protein>
    <recommendedName>
        <fullName evidence="3">Sodium:glutamate symporter</fullName>
    </recommendedName>
</protein>
<dbReference type="EMBL" id="BARS01042171">
    <property type="protein sequence ID" value="GAG40027.1"/>
    <property type="molecule type" value="Genomic_DNA"/>
</dbReference>
<proteinExistence type="predicted"/>
<comment type="caution">
    <text evidence="2">The sequence shown here is derived from an EMBL/GenBank/DDBJ whole genome shotgun (WGS) entry which is preliminary data.</text>
</comment>
<organism evidence="2">
    <name type="scientific">marine sediment metagenome</name>
    <dbReference type="NCBI Taxonomy" id="412755"/>
    <lineage>
        <taxon>unclassified sequences</taxon>
        <taxon>metagenomes</taxon>
        <taxon>ecological metagenomes</taxon>
    </lineage>
</organism>
<keyword evidence="1" id="KW-0812">Transmembrane</keyword>
<feature type="transmembrane region" description="Helical" evidence="1">
    <location>
        <begin position="220"/>
        <end position="236"/>
    </location>
</feature>
<feature type="transmembrane region" description="Helical" evidence="1">
    <location>
        <begin position="113"/>
        <end position="133"/>
    </location>
</feature>
<evidence type="ECO:0008006" key="3">
    <source>
        <dbReference type="Google" id="ProtNLM"/>
    </source>
</evidence>